<accession>A0A0F9JLS8</accession>
<gene>
    <name evidence="1" type="ORF">LCGC14_1741320</name>
</gene>
<organism evidence="1">
    <name type="scientific">marine sediment metagenome</name>
    <dbReference type="NCBI Taxonomy" id="412755"/>
    <lineage>
        <taxon>unclassified sequences</taxon>
        <taxon>metagenomes</taxon>
        <taxon>ecological metagenomes</taxon>
    </lineage>
</organism>
<evidence type="ECO:0000313" key="1">
    <source>
        <dbReference type="EMBL" id="KKM06706.1"/>
    </source>
</evidence>
<comment type="caution">
    <text evidence="1">The sequence shown here is derived from an EMBL/GenBank/DDBJ whole genome shotgun (WGS) entry which is preliminary data.</text>
</comment>
<sequence length="37" mass="4559">MIDRKLFSDLKRRYNNKKKCKLLCINNNQLREALIQH</sequence>
<protein>
    <submittedName>
        <fullName evidence="1">Uncharacterized protein</fullName>
    </submittedName>
</protein>
<dbReference type="EMBL" id="LAZR01015931">
    <property type="protein sequence ID" value="KKM06706.1"/>
    <property type="molecule type" value="Genomic_DNA"/>
</dbReference>
<reference evidence="1" key="1">
    <citation type="journal article" date="2015" name="Nature">
        <title>Complex archaea that bridge the gap between prokaryotes and eukaryotes.</title>
        <authorList>
            <person name="Spang A."/>
            <person name="Saw J.H."/>
            <person name="Jorgensen S.L."/>
            <person name="Zaremba-Niedzwiedzka K."/>
            <person name="Martijn J."/>
            <person name="Lind A.E."/>
            <person name="van Eijk R."/>
            <person name="Schleper C."/>
            <person name="Guy L."/>
            <person name="Ettema T.J."/>
        </authorList>
    </citation>
    <scope>NUCLEOTIDE SEQUENCE</scope>
</reference>
<proteinExistence type="predicted"/>
<name>A0A0F9JLS8_9ZZZZ</name>
<dbReference type="AlphaFoldDB" id="A0A0F9JLS8"/>